<dbReference type="RefSeq" id="WP_060624266.1">
    <property type="nucleotide sequence ID" value="NZ_LCZJ02000025.1"/>
</dbReference>
<dbReference type="SUPFAM" id="SSF54001">
    <property type="entry name" value="Cysteine proteinases"/>
    <property type="match status" value="1"/>
</dbReference>
<dbReference type="Proteomes" id="UP000054709">
    <property type="component" value="Unassembled WGS sequence"/>
</dbReference>
<comment type="caution">
    <text evidence="2">The sequence shown here is derived from an EMBL/GenBank/DDBJ whole genome shotgun (WGS) entry which is preliminary data.</text>
</comment>
<evidence type="ECO:0000313" key="2">
    <source>
        <dbReference type="EMBL" id="KTD85992.1"/>
    </source>
</evidence>
<gene>
    <name evidence="2" type="ORF">UQ64_18085</name>
</gene>
<proteinExistence type="predicted"/>
<dbReference type="EMBL" id="LCZJ02000025">
    <property type="protein sequence ID" value="KTD85992.1"/>
    <property type="molecule type" value="Genomic_DNA"/>
</dbReference>
<name>A0A0W1AXG6_9BACL</name>
<protein>
    <recommendedName>
        <fullName evidence="1">Peptidase C51 domain-containing protein</fullName>
    </recommendedName>
</protein>
<dbReference type="Gene3D" id="3.90.1720.10">
    <property type="entry name" value="endopeptidase domain like (from Nostoc punctiforme)"/>
    <property type="match status" value="1"/>
</dbReference>
<dbReference type="InterPro" id="IPR038765">
    <property type="entry name" value="Papain-like_cys_pep_sf"/>
</dbReference>
<dbReference type="InterPro" id="IPR007921">
    <property type="entry name" value="CHAP_dom"/>
</dbReference>
<organism evidence="2 3">
    <name type="scientific">Paenibacillus etheri</name>
    <dbReference type="NCBI Taxonomy" id="1306852"/>
    <lineage>
        <taxon>Bacteria</taxon>
        <taxon>Bacillati</taxon>
        <taxon>Bacillota</taxon>
        <taxon>Bacilli</taxon>
        <taxon>Bacillales</taxon>
        <taxon>Paenibacillaceae</taxon>
        <taxon>Paenibacillus</taxon>
    </lineage>
</organism>
<evidence type="ECO:0000259" key="1">
    <source>
        <dbReference type="Pfam" id="PF05257"/>
    </source>
</evidence>
<dbReference type="AlphaFoldDB" id="A0A0W1AXG6"/>
<keyword evidence="3" id="KW-1185">Reference proteome</keyword>
<evidence type="ECO:0000313" key="3">
    <source>
        <dbReference type="Proteomes" id="UP000054709"/>
    </source>
</evidence>
<dbReference type="SUPFAM" id="SSF109604">
    <property type="entry name" value="HD-domain/PDEase-like"/>
    <property type="match status" value="1"/>
</dbReference>
<sequence length="356" mass="41225">MICEKKSKRLEIVRSLVYEMQSNFKNQRAWAQLSGVSTFASMLAMRRGQDSEIAAIAGVLHDFYFYKTGINTFPGHNSADAVRPIIRSTQVFTDEEMSVILRSIFYQEDRHRVHGPDEEVIKDAILLQTYFQKTGNNFLKTDIHRLQNVFIELGIPEENVDMESNVDAEALNRKSKDRRLMLADFAEKLAGQNIIGVPENERYREICKYWPDSEIYKVLEGNWCAAFVYYCCMQVGILLPIRYPNRMYRLAGVGAWLDWAQLPETRFFYDAKQEEFNPSRGDIVIFEKLLSDNSHDHIGIVLACEDNKILIAEGNIDNKNCSSVLFRDRDHCILGYVRIDNGYHYQFNGEYIPFGC</sequence>
<dbReference type="Pfam" id="PF05257">
    <property type="entry name" value="CHAP"/>
    <property type="match status" value="1"/>
</dbReference>
<feature type="domain" description="Peptidase C51" evidence="1">
    <location>
        <begin position="221"/>
        <end position="315"/>
    </location>
</feature>
<reference evidence="2 3" key="1">
    <citation type="journal article" date="2015" name="Int. Biodeterior. Biodegradation">
        <title>Physiological and genetic screening methods for the isolation of methyl tert-butyl ether-degrading bacteria for bioremediation purposes.</title>
        <authorList>
            <person name="Guisado I.M."/>
            <person name="Purswani J."/>
            <person name="Gonzalez Lopez J."/>
            <person name="Pozo C."/>
        </authorList>
    </citation>
    <scope>NUCLEOTIDE SEQUENCE [LARGE SCALE GENOMIC DNA]</scope>
    <source>
        <strain evidence="2 3">SH7</strain>
    </source>
</reference>
<accession>A0A0W1AXG6</accession>
<dbReference type="OrthoDB" id="1767989at2"/>